<comment type="cofactor">
    <cofactor evidence="1 11">
        <name>pyridoxal 5'-phosphate</name>
        <dbReference type="ChEBI" id="CHEBI:597326"/>
    </cofactor>
</comment>
<evidence type="ECO:0000313" key="14">
    <source>
        <dbReference type="Proteomes" id="UP000253426"/>
    </source>
</evidence>
<evidence type="ECO:0000313" key="13">
    <source>
        <dbReference type="EMBL" id="RBP43901.1"/>
    </source>
</evidence>
<comment type="subunit">
    <text evidence="4 11">Tetramer of two alpha and two beta chains.</text>
</comment>
<dbReference type="PANTHER" id="PTHR48077">
    <property type="entry name" value="TRYPTOPHAN SYNTHASE-RELATED"/>
    <property type="match status" value="1"/>
</dbReference>
<evidence type="ECO:0000256" key="7">
    <source>
        <dbReference type="ARBA" id="ARBA00022898"/>
    </source>
</evidence>
<keyword evidence="6 11" id="KW-0822">Tryptophan biosynthesis</keyword>
<evidence type="ECO:0000259" key="12">
    <source>
        <dbReference type="Pfam" id="PF00291"/>
    </source>
</evidence>
<dbReference type="InterPro" id="IPR006654">
    <property type="entry name" value="Trp_synth_beta"/>
</dbReference>
<accession>A0A366HNT9</accession>
<evidence type="ECO:0000256" key="3">
    <source>
        <dbReference type="ARBA" id="ARBA00009982"/>
    </source>
</evidence>
<dbReference type="InterPro" id="IPR006653">
    <property type="entry name" value="Trp_synth_b_CS"/>
</dbReference>
<evidence type="ECO:0000256" key="5">
    <source>
        <dbReference type="ARBA" id="ARBA00022605"/>
    </source>
</evidence>
<comment type="function">
    <text evidence="11">The beta subunit is responsible for the synthesis of L-tryptophan from indole and L-serine.</text>
</comment>
<feature type="modified residue" description="N6-(pyridoxal phosphate)lysine" evidence="11">
    <location>
        <position position="95"/>
    </location>
</feature>
<name>A0A366HNT9_9BACT</name>
<dbReference type="PIRSF" id="PIRSF001413">
    <property type="entry name" value="Trp_syn_beta"/>
    <property type="match status" value="1"/>
</dbReference>
<dbReference type="UniPathway" id="UPA00035">
    <property type="reaction ID" value="UER00044"/>
</dbReference>
<dbReference type="HAMAP" id="MF_00133">
    <property type="entry name" value="Trp_synth_beta"/>
    <property type="match status" value="1"/>
</dbReference>
<dbReference type="NCBIfam" id="TIGR00263">
    <property type="entry name" value="trpB"/>
    <property type="match status" value="1"/>
</dbReference>
<gene>
    <name evidence="11" type="primary">trpB</name>
    <name evidence="13" type="ORF">DES53_105300</name>
</gene>
<dbReference type="EMBL" id="QNRR01000005">
    <property type="protein sequence ID" value="RBP43901.1"/>
    <property type="molecule type" value="Genomic_DNA"/>
</dbReference>
<proteinExistence type="inferred from homology"/>
<evidence type="ECO:0000256" key="2">
    <source>
        <dbReference type="ARBA" id="ARBA00004733"/>
    </source>
</evidence>
<dbReference type="OrthoDB" id="9766131at2"/>
<sequence>MSAPAPSALPDAHGHFGQYGGMFVPETLMAALTELTHEYERARKDPAFQAELDRLLGEYVGRPTPLYFAERWSKELGGAKIYLKREDLLHTGAHKINNALGQALLAIRLGKKRIIAETGAGQHGVATATVCAKFNLECVIYMGSVDMERQALNVARMRFLGAKVVPVTAGQATLKEAVNEAMRDWVTNVRTTHYILGSALGSHPFPMIVRDFHRVIGVEARRQILEREQRLPDLLVACVGGGSNSIGLFHPFLGDKDVRMVGVEAGGEGIKPEKHAARFQGGRLGVLQGTKTWLLANEDGQIQLTHSVSAGLDYPAIGPEHAYLHDQGRVEYAYATDDETLDAFQTLSKYEGIIPALESAHAMAYVKKIAPTMQKDEIILANLSGRGDKDVASAARHVFGESMNF</sequence>
<dbReference type="InterPro" id="IPR036052">
    <property type="entry name" value="TrpB-like_PALP_sf"/>
</dbReference>
<evidence type="ECO:0000256" key="11">
    <source>
        <dbReference type="HAMAP-Rule" id="MF_00133"/>
    </source>
</evidence>
<dbReference type="Pfam" id="PF00291">
    <property type="entry name" value="PALP"/>
    <property type="match status" value="1"/>
</dbReference>
<keyword evidence="8 11" id="KW-0057">Aromatic amino acid biosynthesis</keyword>
<keyword evidence="14" id="KW-1185">Reference proteome</keyword>
<comment type="similarity">
    <text evidence="3 11">Belongs to the TrpB family.</text>
</comment>
<comment type="caution">
    <text evidence="13">The sequence shown here is derived from an EMBL/GenBank/DDBJ whole genome shotgun (WGS) entry which is preliminary data.</text>
</comment>
<dbReference type="InterPro" id="IPR023026">
    <property type="entry name" value="Trp_synth_beta/beta-like"/>
</dbReference>
<dbReference type="AlphaFoldDB" id="A0A366HNT9"/>
<reference evidence="13 14" key="1">
    <citation type="submission" date="2018-06" db="EMBL/GenBank/DDBJ databases">
        <title>Genomic Encyclopedia of Type Strains, Phase IV (KMG-IV): sequencing the most valuable type-strain genomes for metagenomic binning, comparative biology and taxonomic classification.</title>
        <authorList>
            <person name="Goeker M."/>
        </authorList>
    </citation>
    <scope>NUCLEOTIDE SEQUENCE [LARGE SCALE GENOMIC DNA]</scope>
    <source>
        <strain evidence="13 14">DSM 25532</strain>
    </source>
</reference>
<evidence type="ECO:0000256" key="6">
    <source>
        <dbReference type="ARBA" id="ARBA00022822"/>
    </source>
</evidence>
<dbReference type="PANTHER" id="PTHR48077:SF3">
    <property type="entry name" value="TRYPTOPHAN SYNTHASE"/>
    <property type="match status" value="1"/>
</dbReference>
<evidence type="ECO:0000256" key="9">
    <source>
        <dbReference type="ARBA" id="ARBA00023239"/>
    </source>
</evidence>
<dbReference type="SUPFAM" id="SSF53686">
    <property type="entry name" value="Tryptophan synthase beta subunit-like PLP-dependent enzymes"/>
    <property type="match status" value="1"/>
</dbReference>
<organism evidence="13 14">
    <name type="scientific">Roseimicrobium gellanilyticum</name>
    <dbReference type="NCBI Taxonomy" id="748857"/>
    <lineage>
        <taxon>Bacteria</taxon>
        <taxon>Pseudomonadati</taxon>
        <taxon>Verrucomicrobiota</taxon>
        <taxon>Verrucomicrobiia</taxon>
        <taxon>Verrucomicrobiales</taxon>
        <taxon>Verrucomicrobiaceae</taxon>
        <taxon>Roseimicrobium</taxon>
    </lineage>
</organism>
<dbReference type="RefSeq" id="WP_113959361.1">
    <property type="nucleotide sequence ID" value="NZ_QNRR01000005.1"/>
</dbReference>
<dbReference type="InterPro" id="IPR001926">
    <property type="entry name" value="TrpB-like_PALP"/>
</dbReference>
<dbReference type="GO" id="GO:0005737">
    <property type="term" value="C:cytoplasm"/>
    <property type="evidence" value="ECO:0007669"/>
    <property type="project" value="TreeGrafter"/>
</dbReference>
<dbReference type="PROSITE" id="PS00168">
    <property type="entry name" value="TRP_SYNTHASE_BETA"/>
    <property type="match status" value="1"/>
</dbReference>
<keyword evidence="5 11" id="KW-0028">Amino-acid biosynthesis</keyword>
<dbReference type="Proteomes" id="UP000253426">
    <property type="component" value="Unassembled WGS sequence"/>
</dbReference>
<evidence type="ECO:0000256" key="1">
    <source>
        <dbReference type="ARBA" id="ARBA00001933"/>
    </source>
</evidence>
<keyword evidence="9 11" id="KW-0456">Lyase</keyword>
<protein>
    <recommendedName>
        <fullName evidence="11">Tryptophan synthase beta chain</fullName>
        <ecNumber evidence="11">4.2.1.20</ecNumber>
    </recommendedName>
</protein>
<dbReference type="FunFam" id="3.40.50.1100:FF:000001">
    <property type="entry name" value="Tryptophan synthase beta chain"/>
    <property type="match status" value="1"/>
</dbReference>
<comment type="pathway">
    <text evidence="2 11">Amino-acid biosynthesis; L-tryptophan biosynthesis; L-tryptophan from chorismate: step 5/5.</text>
</comment>
<dbReference type="GO" id="GO:0004834">
    <property type="term" value="F:tryptophan synthase activity"/>
    <property type="evidence" value="ECO:0007669"/>
    <property type="project" value="UniProtKB-UniRule"/>
</dbReference>
<dbReference type="CDD" id="cd06446">
    <property type="entry name" value="Trp-synth_B"/>
    <property type="match status" value="1"/>
</dbReference>
<dbReference type="EC" id="4.2.1.20" evidence="11"/>
<evidence type="ECO:0000256" key="8">
    <source>
        <dbReference type="ARBA" id="ARBA00023141"/>
    </source>
</evidence>
<comment type="catalytic activity">
    <reaction evidence="10 11">
        <text>(1S,2R)-1-C-(indol-3-yl)glycerol 3-phosphate + L-serine = D-glyceraldehyde 3-phosphate + L-tryptophan + H2O</text>
        <dbReference type="Rhea" id="RHEA:10532"/>
        <dbReference type="ChEBI" id="CHEBI:15377"/>
        <dbReference type="ChEBI" id="CHEBI:33384"/>
        <dbReference type="ChEBI" id="CHEBI:57912"/>
        <dbReference type="ChEBI" id="CHEBI:58866"/>
        <dbReference type="ChEBI" id="CHEBI:59776"/>
        <dbReference type="EC" id="4.2.1.20"/>
    </reaction>
</comment>
<evidence type="ECO:0000256" key="4">
    <source>
        <dbReference type="ARBA" id="ARBA00011270"/>
    </source>
</evidence>
<feature type="domain" description="Tryptophan synthase beta chain-like PALP" evidence="12">
    <location>
        <begin position="61"/>
        <end position="385"/>
    </location>
</feature>
<dbReference type="Gene3D" id="3.40.50.1100">
    <property type="match status" value="2"/>
</dbReference>
<keyword evidence="7 11" id="KW-0663">Pyridoxal phosphate</keyword>
<dbReference type="FunFam" id="3.40.50.1100:FF:000004">
    <property type="entry name" value="Tryptophan synthase beta chain"/>
    <property type="match status" value="1"/>
</dbReference>
<evidence type="ECO:0000256" key="10">
    <source>
        <dbReference type="ARBA" id="ARBA00049047"/>
    </source>
</evidence>